<comment type="caution">
    <text evidence="1">The sequence shown here is derived from an EMBL/GenBank/DDBJ whole genome shotgun (WGS) entry which is preliminary data.</text>
</comment>
<dbReference type="EMBL" id="CAJOAX010012935">
    <property type="protein sequence ID" value="CAF4122005.1"/>
    <property type="molecule type" value="Genomic_DNA"/>
</dbReference>
<organism evidence="1 3">
    <name type="scientific">Rotaria sordida</name>
    <dbReference type="NCBI Taxonomy" id="392033"/>
    <lineage>
        <taxon>Eukaryota</taxon>
        <taxon>Metazoa</taxon>
        <taxon>Spiralia</taxon>
        <taxon>Gnathifera</taxon>
        <taxon>Rotifera</taxon>
        <taxon>Eurotatoria</taxon>
        <taxon>Bdelloidea</taxon>
        <taxon>Philodinida</taxon>
        <taxon>Philodinidae</taxon>
        <taxon>Rotaria</taxon>
    </lineage>
</organism>
<evidence type="ECO:0000313" key="3">
    <source>
        <dbReference type="Proteomes" id="UP000663882"/>
    </source>
</evidence>
<evidence type="ECO:0000313" key="2">
    <source>
        <dbReference type="EMBL" id="CAF4122005.1"/>
    </source>
</evidence>
<accession>A0A815RAI8</accession>
<dbReference type="EMBL" id="CAJNOO010007832">
    <property type="protein sequence ID" value="CAF1474570.1"/>
    <property type="molecule type" value="Genomic_DNA"/>
</dbReference>
<name>A0A815RAI8_9BILA</name>
<feature type="non-terminal residue" evidence="1">
    <location>
        <position position="1"/>
    </location>
</feature>
<evidence type="ECO:0000313" key="1">
    <source>
        <dbReference type="EMBL" id="CAF1474570.1"/>
    </source>
</evidence>
<reference evidence="1" key="1">
    <citation type="submission" date="2021-02" db="EMBL/GenBank/DDBJ databases">
        <authorList>
            <person name="Nowell W R."/>
        </authorList>
    </citation>
    <scope>NUCLEOTIDE SEQUENCE</scope>
</reference>
<sequence length="80" mass="9145">QWRGQAFGSELRQHYPSIVSVVRLFINGGRPLSKARMNLSSYKKLSIILKSKRILLDDDKTALVVKPHLSPTRILQWSSL</sequence>
<dbReference type="Proteomes" id="UP000663823">
    <property type="component" value="Unassembled WGS sequence"/>
</dbReference>
<dbReference type="Proteomes" id="UP000663882">
    <property type="component" value="Unassembled WGS sequence"/>
</dbReference>
<gene>
    <name evidence="2" type="ORF">OTI717_LOCUS34914</name>
    <name evidence="1" type="ORF">RFH988_LOCUS37698</name>
</gene>
<proteinExistence type="predicted"/>
<dbReference type="AlphaFoldDB" id="A0A815RAI8"/>
<protein>
    <submittedName>
        <fullName evidence="1">Uncharacterized protein</fullName>
    </submittedName>
</protein>